<dbReference type="NCBIfam" id="TIGR01509">
    <property type="entry name" value="HAD-SF-IA-v3"/>
    <property type="match status" value="1"/>
</dbReference>
<dbReference type="InterPro" id="IPR006439">
    <property type="entry name" value="HAD-SF_hydro_IA"/>
</dbReference>
<dbReference type="PANTHER" id="PTHR46193:SF18">
    <property type="entry name" value="HEXITOL PHOSPHATASE B"/>
    <property type="match status" value="1"/>
</dbReference>
<keyword evidence="8" id="KW-1185">Reference proteome</keyword>
<dbReference type="CDD" id="cd07505">
    <property type="entry name" value="HAD_BPGM-like"/>
    <property type="match status" value="1"/>
</dbReference>
<protein>
    <submittedName>
        <fullName evidence="7">HAD-superfamily hydrolase, subfamily IA, variant 3</fullName>
    </submittedName>
</protein>
<keyword evidence="6" id="KW-0119">Carbohydrate metabolism</keyword>
<dbReference type="eggNOG" id="COG0637">
    <property type="taxonomic scope" value="Bacteria"/>
</dbReference>
<dbReference type="STRING" id="714943.Mucpa_6265"/>
<dbReference type="Pfam" id="PF13419">
    <property type="entry name" value="HAD_2"/>
    <property type="match status" value="1"/>
</dbReference>
<evidence type="ECO:0000256" key="5">
    <source>
        <dbReference type="ARBA" id="ARBA00022842"/>
    </source>
</evidence>
<dbReference type="InterPro" id="IPR036412">
    <property type="entry name" value="HAD-like_sf"/>
</dbReference>
<dbReference type="InterPro" id="IPR051600">
    <property type="entry name" value="Beta-PGM-like"/>
</dbReference>
<keyword evidence="3" id="KW-0479">Metal-binding</keyword>
<dbReference type="AlphaFoldDB" id="H1Y3Q9"/>
<reference evidence="7" key="1">
    <citation type="submission" date="2011-09" db="EMBL/GenBank/DDBJ databases">
        <title>The permanent draft genome of Mucilaginibacter paludis DSM 18603.</title>
        <authorList>
            <consortium name="US DOE Joint Genome Institute (JGI-PGF)"/>
            <person name="Lucas S."/>
            <person name="Han J."/>
            <person name="Lapidus A."/>
            <person name="Bruce D."/>
            <person name="Goodwin L."/>
            <person name="Pitluck S."/>
            <person name="Peters L."/>
            <person name="Kyrpides N."/>
            <person name="Mavromatis K."/>
            <person name="Ivanova N."/>
            <person name="Mikhailova N."/>
            <person name="Held B."/>
            <person name="Detter J.C."/>
            <person name="Tapia R."/>
            <person name="Han C."/>
            <person name="Land M."/>
            <person name="Hauser L."/>
            <person name="Markowitz V."/>
            <person name="Cheng J.-F."/>
            <person name="Hugenholtz P."/>
            <person name="Woyke T."/>
            <person name="Wu D."/>
            <person name="Tindall B."/>
            <person name="Brambilla E."/>
            <person name="Klenk H.-P."/>
            <person name="Eisen J.A."/>
        </authorList>
    </citation>
    <scope>NUCLEOTIDE SEQUENCE [LARGE SCALE GENOMIC DNA]</scope>
    <source>
        <strain evidence="7">DSM 18603</strain>
    </source>
</reference>
<dbReference type="InterPro" id="IPR023198">
    <property type="entry name" value="PGP-like_dom2"/>
</dbReference>
<keyword evidence="4 7" id="KW-0378">Hydrolase</keyword>
<dbReference type="Gene3D" id="1.10.150.240">
    <property type="entry name" value="Putative phosphatase, domain 2"/>
    <property type="match status" value="1"/>
</dbReference>
<organism evidence="7 8">
    <name type="scientific">Mucilaginibacter paludis DSM 18603</name>
    <dbReference type="NCBI Taxonomy" id="714943"/>
    <lineage>
        <taxon>Bacteria</taxon>
        <taxon>Pseudomonadati</taxon>
        <taxon>Bacteroidota</taxon>
        <taxon>Sphingobacteriia</taxon>
        <taxon>Sphingobacteriales</taxon>
        <taxon>Sphingobacteriaceae</taxon>
        <taxon>Mucilaginibacter</taxon>
    </lineage>
</organism>
<keyword evidence="5" id="KW-0460">Magnesium</keyword>
<comment type="similarity">
    <text evidence="2">Belongs to the HAD-like hydrolase superfamily. CbbY/CbbZ/Gph/YieH family.</text>
</comment>
<evidence type="ECO:0000256" key="1">
    <source>
        <dbReference type="ARBA" id="ARBA00001946"/>
    </source>
</evidence>
<dbReference type="SFLD" id="SFLDS00003">
    <property type="entry name" value="Haloacid_Dehalogenase"/>
    <property type="match status" value="1"/>
</dbReference>
<name>H1Y3Q9_9SPHI</name>
<evidence type="ECO:0000313" key="8">
    <source>
        <dbReference type="Proteomes" id="UP000002774"/>
    </source>
</evidence>
<accession>H1Y3Q9</accession>
<evidence type="ECO:0000256" key="4">
    <source>
        <dbReference type="ARBA" id="ARBA00022801"/>
    </source>
</evidence>
<evidence type="ECO:0000256" key="2">
    <source>
        <dbReference type="ARBA" id="ARBA00006171"/>
    </source>
</evidence>
<dbReference type="HOGENOM" id="CLU_045011_13_4_10"/>
<dbReference type="Proteomes" id="UP000002774">
    <property type="component" value="Chromosome"/>
</dbReference>
<proteinExistence type="inferred from homology"/>
<dbReference type="PANTHER" id="PTHR46193">
    <property type="entry name" value="6-PHOSPHOGLUCONATE PHOSPHATASE"/>
    <property type="match status" value="1"/>
</dbReference>
<dbReference type="SUPFAM" id="SSF56784">
    <property type="entry name" value="HAD-like"/>
    <property type="match status" value="1"/>
</dbReference>
<comment type="cofactor">
    <cofactor evidence="1">
        <name>Mg(2+)</name>
        <dbReference type="ChEBI" id="CHEBI:18420"/>
    </cofactor>
</comment>
<dbReference type="InterPro" id="IPR023214">
    <property type="entry name" value="HAD_sf"/>
</dbReference>
<sequence>MQNLQYKVTFVAKYNSVLIKQLIMTDKPFAVIFDMDGVIIDSNPLITKAWKEFFRMYDIDLTDEQLNHYVFGRISTDTLNLVFNKPISTDEMLGYQKQIEGLVRSRYREDGLIVPGFKNFVELLIAHQIPVAIATSSPAESVAIVLDMAGATSYFTVITDSSQVQHSKPHPQIYLKTAAKLGIPPVDCCVFEDSFSGIQSAKNAGMKVIGISTTHTQEELSGLADAVIPDFTHIGIDLISELLAK</sequence>
<evidence type="ECO:0000256" key="3">
    <source>
        <dbReference type="ARBA" id="ARBA00022723"/>
    </source>
</evidence>
<evidence type="ECO:0000313" key="7">
    <source>
        <dbReference type="EMBL" id="EHQ30321.1"/>
    </source>
</evidence>
<dbReference type="SFLD" id="SFLDG01135">
    <property type="entry name" value="C1.5.6:_HAD__Beta-PGM__Phospha"/>
    <property type="match status" value="1"/>
</dbReference>
<dbReference type="SFLD" id="SFLDG01129">
    <property type="entry name" value="C1.5:_HAD__Beta-PGM__Phosphata"/>
    <property type="match status" value="1"/>
</dbReference>
<gene>
    <name evidence="7" type="ORF">Mucpa_6265</name>
</gene>
<dbReference type="Gene3D" id="3.40.50.1000">
    <property type="entry name" value="HAD superfamily/HAD-like"/>
    <property type="match status" value="1"/>
</dbReference>
<dbReference type="EMBL" id="CM001403">
    <property type="protein sequence ID" value="EHQ30321.1"/>
    <property type="molecule type" value="Genomic_DNA"/>
</dbReference>
<dbReference type="GO" id="GO:0046872">
    <property type="term" value="F:metal ion binding"/>
    <property type="evidence" value="ECO:0007669"/>
    <property type="project" value="UniProtKB-KW"/>
</dbReference>
<dbReference type="GO" id="GO:0016787">
    <property type="term" value="F:hydrolase activity"/>
    <property type="evidence" value="ECO:0007669"/>
    <property type="project" value="UniProtKB-KW"/>
</dbReference>
<evidence type="ECO:0000256" key="6">
    <source>
        <dbReference type="ARBA" id="ARBA00023277"/>
    </source>
</evidence>
<dbReference type="InterPro" id="IPR041492">
    <property type="entry name" value="HAD_2"/>
</dbReference>
<dbReference type="FunFam" id="3.40.50.1000:FF:000036">
    <property type="entry name" value="HAD family hydrolase"/>
    <property type="match status" value="1"/>
</dbReference>